<protein>
    <submittedName>
        <fullName evidence="1">Phage transcriptional regulator, ArpU family</fullName>
    </submittedName>
</protein>
<dbReference type="STRING" id="29563.SAMN02983006_00194"/>
<dbReference type="AlphaFoldDB" id="A0A1I4EWW7"/>
<dbReference type="RefSeq" id="WP_089858240.1">
    <property type="nucleotide sequence ID" value="NZ_FOTI01000001.1"/>
</dbReference>
<dbReference type="EMBL" id="FOTI01000001">
    <property type="protein sequence ID" value="SFL10208.1"/>
    <property type="molecule type" value="Genomic_DNA"/>
</dbReference>
<evidence type="ECO:0000313" key="1">
    <source>
        <dbReference type="EMBL" id="SFL10208.1"/>
    </source>
</evidence>
<organism evidence="1 2">
    <name type="scientific">Halanaerobium salsuginis</name>
    <dbReference type="NCBI Taxonomy" id="29563"/>
    <lineage>
        <taxon>Bacteria</taxon>
        <taxon>Bacillati</taxon>
        <taxon>Bacillota</taxon>
        <taxon>Clostridia</taxon>
        <taxon>Halanaerobiales</taxon>
        <taxon>Halanaerobiaceae</taxon>
        <taxon>Halanaerobium</taxon>
    </lineage>
</organism>
<dbReference type="OrthoDB" id="1797434at2"/>
<reference evidence="1 2" key="1">
    <citation type="submission" date="2016-10" db="EMBL/GenBank/DDBJ databases">
        <authorList>
            <person name="de Groot N.N."/>
        </authorList>
    </citation>
    <scope>NUCLEOTIDE SEQUENCE [LARGE SCALE GENOMIC DNA]</scope>
    <source>
        <strain evidence="1 2">ATCC 51327</strain>
    </source>
</reference>
<name>A0A1I4EWW7_9FIRM</name>
<evidence type="ECO:0000313" key="2">
    <source>
        <dbReference type="Proteomes" id="UP000199006"/>
    </source>
</evidence>
<sequence>MQDYYSRVIKELLNYKEYKQRCAVIRIELDELIESNRGVSYEGVNVKGSNDFRSATENAVINRDESELKEELRSKECMIAKIEEALKALDTIERFVVEKKYMTGRFEKDVNIYTHPKFEWGRNKYYDFKDQAIEKIARILGYAKK</sequence>
<keyword evidence="2" id="KW-1185">Reference proteome</keyword>
<accession>A0A1I4EWW7</accession>
<dbReference type="Proteomes" id="UP000199006">
    <property type="component" value="Unassembled WGS sequence"/>
</dbReference>
<proteinExistence type="predicted"/>
<gene>
    <name evidence="1" type="ORF">SAMN02983006_00194</name>
</gene>